<protein>
    <submittedName>
        <fullName evidence="2">Uncharacterized protein</fullName>
    </submittedName>
</protein>
<sequence length="137" mass="14395">MLKEAAAFPGLGGHGRPPPGLHQDSPSLPRKWTRSCRDRGAPPGLSGGKGGPVLTRGDEAQVASLVHQNMAAGCPRQGLSAQQSPAEETNGDQIPDKEAGRPRATPRGAVRSWRLGRAHVPHLRGPGPSGPWNRHGH</sequence>
<proteinExistence type="predicted"/>
<evidence type="ECO:0000313" key="2">
    <source>
        <dbReference type="EMBL" id="KAF6269538.1"/>
    </source>
</evidence>
<keyword evidence="3" id="KW-1185">Reference proteome</keyword>
<gene>
    <name evidence="2" type="ORF">mMyoMyo1_011238</name>
</gene>
<dbReference type="EMBL" id="JABWUV010000042">
    <property type="protein sequence ID" value="KAF6269538.1"/>
    <property type="molecule type" value="Genomic_DNA"/>
</dbReference>
<dbReference type="Proteomes" id="UP000527355">
    <property type="component" value="Unassembled WGS sequence"/>
</dbReference>
<feature type="region of interest" description="Disordered" evidence="1">
    <location>
        <begin position="1"/>
        <end position="137"/>
    </location>
</feature>
<evidence type="ECO:0000256" key="1">
    <source>
        <dbReference type="SAM" id="MobiDB-lite"/>
    </source>
</evidence>
<reference evidence="2 3" key="1">
    <citation type="journal article" date="2020" name="Nature">
        <title>Six reference-quality genomes reveal evolution of bat adaptations.</title>
        <authorList>
            <person name="Jebb D."/>
            <person name="Huang Z."/>
            <person name="Pippel M."/>
            <person name="Hughes G.M."/>
            <person name="Lavrichenko K."/>
            <person name="Devanna P."/>
            <person name="Winkler S."/>
            <person name="Jermiin L.S."/>
            <person name="Skirmuntt E.C."/>
            <person name="Katzourakis A."/>
            <person name="Burkitt-Gray L."/>
            <person name="Ray D.A."/>
            <person name="Sullivan K.A.M."/>
            <person name="Roscito J.G."/>
            <person name="Kirilenko B.M."/>
            <person name="Davalos L.M."/>
            <person name="Corthals A.P."/>
            <person name="Power M.L."/>
            <person name="Jones G."/>
            <person name="Ransome R.D."/>
            <person name="Dechmann D.K.N."/>
            <person name="Locatelli A.G."/>
            <person name="Puechmaille S.J."/>
            <person name="Fedrigo O."/>
            <person name="Jarvis E.D."/>
            <person name="Hiller M."/>
            <person name="Vernes S.C."/>
            <person name="Myers E.W."/>
            <person name="Teeling E.C."/>
        </authorList>
    </citation>
    <scope>NUCLEOTIDE SEQUENCE [LARGE SCALE GENOMIC DNA]</scope>
    <source>
        <strain evidence="2">MMyoMyo1</strain>
        <tissue evidence="2">Flight muscle</tissue>
    </source>
</reference>
<dbReference type="AlphaFoldDB" id="A0A7J7R070"/>
<comment type="caution">
    <text evidence="2">The sequence shown here is derived from an EMBL/GenBank/DDBJ whole genome shotgun (WGS) entry which is preliminary data.</text>
</comment>
<organism evidence="2 3">
    <name type="scientific">Myotis myotis</name>
    <name type="common">Greater mouse-eared bat</name>
    <name type="synonym">Vespertilio myotis</name>
    <dbReference type="NCBI Taxonomy" id="51298"/>
    <lineage>
        <taxon>Eukaryota</taxon>
        <taxon>Metazoa</taxon>
        <taxon>Chordata</taxon>
        <taxon>Craniata</taxon>
        <taxon>Vertebrata</taxon>
        <taxon>Euteleostomi</taxon>
        <taxon>Mammalia</taxon>
        <taxon>Eutheria</taxon>
        <taxon>Laurasiatheria</taxon>
        <taxon>Chiroptera</taxon>
        <taxon>Yangochiroptera</taxon>
        <taxon>Vespertilionidae</taxon>
        <taxon>Myotis</taxon>
    </lineage>
</organism>
<name>A0A7J7R070_MYOMY</name>
<evidence type="ECO:0000313" key="3">
    <source>
        <dbReference type="Proteomes" id="UP000527355"/>
    </source>
</evidence>
<accession>A0A7J7R070</accession>